<dbReference type="EMBL" id="WJHE01000794">
    <property type="protein sequence ID" value="MST33974.1"/>
    <property type="molecule type" value="Genomic_DNA"/>
</dbReference>
<keyword evidence="3" id="KW-1185">Reference proteome</keyword>
<dbReference type="InterPro" id="IPR041581">
    <property type="entry name" value="Glyoxalase_6"/>
</dbReference>
<protein>
    <submittedName>
        <fullName evidence="2">VOC family protein</fullName>
    </submittedName>
</protein>
<dbReference type="SUPFAM" id="SSF54593">
    <property type="entry name" value="Glyoxalase/Bleomycin resistance protein/Dihydroxybiphenyl dioxygenase"/>
    <property type="match status" value="1"/>
</dbReference>
<dbReference type="PANTHER" id="PTHR35908">
    <property type="entry name" value="HYPOTHETICAL FUSION PROTEIN"/>
    <property type="match status" value="1"/>
</dbReference>
<sequence>MQGTIEVTLDYPDAGAAAAFWAAALGYERRYARPPYEVIGPPAGEDGPTLVLQQVPAPATASRVHLDLRVPDPEATVARLCRLGAAVREVVAEAGRAWTVMVDPWGTVLCVCPAR</sequence>
<comment type="caution">
    <text evidence="2">The sequence shown here is derived from an EMBL/GenBank/DDBJ whole genome shotgun (WGS) entry which is preliminary data.</text>
</comment>
<dbReference type="Gene3D" id="3.10.180.10">
    <property type="entry name" value="2,3-Dihydroxybiphenyl 1,2-Dioxygenase, domain 1"/>
    <property type="match status" value="1"/>
</dbReference>
<dbReference type="CDD" id="cd06587">
    <property type="entry name" value="VOC"/>
    <property type="match status" value="1"/>
</dbReference>
<evidence type="ECO:0000259" key="1">
    <source>
        <dbReference type="Pfam" id="PF18029"/>
    </source>
</evidence>
<evidence type="ECO:0000313" key="3">
    <source>
        <dbReference type="Proteomes" id="UP000437736"/>
    </source>
</evidence>
<evidence type="ECO:0000313" key="2">
    <source>
        <dbReference type="EMBL" id="MST33974.1"/>
    </source>
</evidence>
<organism evidence="2 3">
    <name type="scientific">Acidiferrimicrobium australe</name>
    <dbReference type="NCBI Taxonomy" id="2664430"/>
    <lineage>
        <taxon>Bacteria</taxon>
        <taxon>Bacillati</taxon>
        <taxon>Actinomycetota</taxon>
        <taxon>Acidimicrobiia</taxon>
        <taxon>Acidimicrobiales</taxon>
        <taxon>Acidimicrobiaceae</taxon>
        <taxon>Acidiferrimicrobium</taxon>
    </lineage>
</organism>
<accession>A0ABW9QVT1</accession>
<gene>
    <name evidence="2" type="ORF">GHK86_14755</name>
</gene>
<feature type="domain" description="Glyoxalase-like" evidence="1">
    <location>
        <begin position="6"/>
        <end position="112"/>
    </location>
</feature>
<dbReference type="InterPro" id="IPR029068">
    <property type="entry name" value="Glyas_Bleomycin-R_OHBP_Dase"/>
</dbReference>
<proteinExistence type="predicted"/>
<dbReference type="PANTHER" id="PTHR35908:SF1">
    <property type="entry name" value="CONSERVED PROTEIN"/>
    <property type="match status" value="1"/>
</dbReference>
<dbReference type="Proteomes" id="UP000437736">
    <property type="component" value="Unassembled WGS sequence"/>
</dbReference>
<reference evidence="2 3" key="1">
    <citation type="submission" date="2019-11" db="EMBL/GenBank/DDBJ databases">
        <title>Acidiferrimicrobium australis gen. nov., sp. nov., an acidophilic and obligately heterotrophic, member of the Actinobacteria that catalyses dissimilatory oxido- reduction of iron isolated from metal-rich acidic water in Chile.</title>
        <authorList>
            <person name="Gonzalez D."/>
            <person name="Huber K."/>
            <person name="Hedrich S."/>
            <person name="Rojas-Villalobos C."/>
            <person name="Quatrini R."/>
            <person name="Dinamarca M.A."/>
            <person name="Schwarz A."/>
            <person name="Canales C."/>
            <person name="Nancucheo I."/>
        </authorList>
    </citation>
    <scope>NUCLEOTIDE SEQUENCE [LARGE SCALE GENOMIC DNA]</scope>
    <source>
        <strain evidence="2 3">USS-CCA1</strain>
    </source>
</reference>
<dbReference type="Pfam" id="PF18029">
    <property type="entry name" value="Glyoxalase_6"/>
    <property type="match status" value="1"/>
</dbReference>
<name>A0ABW9QVT1_9ACTN</name>